<dbReference type="Pfam" id="PF02698">
    <property type="entry name" value="DUF218"/>
    <property type="match status" value="1"/>
</dbReference>
<reference evidence="2" key="1">
    <citation type="submission" date="2024-06" db="EMBL/GenBank/DDBJ databases">
        <authorList>
            <person name="Fan A."/>
            <person name="Zhang F.Y."/>
            <person name="Zhang L."/>
        </authorList>
    </citation>
    <scope>NUCLEOTIDE SEQUENCE</scope>
    <source>
        <strain evidence="2">Y61</strain>
    </source>
</reference>
<protein>
    <submittedName>
        <fullName evidence="2">YdcF family protein</fullName>
    </submittedName>
</protein>
<gene>
    <name evidence="2" type="ORF">ABNN70_00420</name>
</gene>
<sequence length="182" mass="20912">MSHPFDCITDFMFFETPVKPSNIILIPGSGQSGLMVRAAELYHQGLAPFILPSGGKSRNVPTTEWAFLREIGLSLGVPDGAILKEDQATNTFENAKYSWNVLQQKGITPEKAILVCKNYHARRALLTYQIHFRHTLFYVSPIVDRTGITKQNWFLDDHRIHVVMREMEKTGKYMRHYISRML</sequence>
<dbReference type="InterPro" id="IPR051599">
    <property type="entry name" value="Cell_Envelope_Assoc"/>
</dbReference>
<dbReference type="RefSeq" id="WP_353948372.1">
    <property type="nucleotide sequence ID" value="NZ_CP159510.1"/>
</dbReference>
<dbReference type="InterPro" id="IPR014729">
    <property type="entry name" value="Rossmann-like_a/b/a_fold"/>
</dbReference>
<evidence type="ECO:0000259" key="1">
    <source>
        <dbReference type="Pfam" id="PF02698"/>
    </source>
</evidence>
<dbReference type="GO" id="GO:0005886">
    <property type="term" value="C:plasma membrane"/>
    <property type="evidence" value="ECO:0007669"/>
    <property type="project" value="TreeGrafter"/>
</dbReference>
<accession>A0AAU8IG52</accession>
<dbReference type="PANTHER" id="PTHR30336:SF20">
    <property type="entry name" value="DUF218 DOMAIN-CONTAINING PROTEIN"/>
    <property type="match status" value="1"/>
</dbReference>
<proteinExistence type="predicted"/>
<dbReference type="CDD" id="cd06259">
    <property type="entry name" value="YdcF-like"/>
    <property type="match status" value="1"/>
</dbReference>
<dbReference type="Gene3D" id="3.40.50.620">
    <property type="entry name" value="HUPs"/>
    <property type="match status" value="1"/>
</dbReference>
<dbReference type="EMBL" id="CP159510">
    <property type="protein sequence ID" value="XCJ17055.1"/>
    <property type="molecule type" value="Genomic_DNA"/>
</dbReference>
<dbReference type="InterPro" id="IPR003848">
    <property type="entry name" value="DUF218"/>
</dbReference>
<organism evidence="2">
    <name type="scientific">Sporolactobacillus sp. Y61</name>
    <dbReference type="NCBI Taxonomy" id="3160863"/>
    <lineage>
        <taxon>Bacteria</taxon>
        <taxon>Bacillati</taxon>
        <taxon>Bacillota</taxon>
        <taxon>Bacilli</taxon>
        <taxon>Bacillales</taxon>
        <taxon>Sporolactobacillaceae</taxon>
        <taxon>Sporolactobacillus</taxon>
    </lineage>
</organism>
<dbReference type="AlphaFoldDB" id="A0AAU8IG52"/>
<name>A0AAU8IG52_9BACL</name>
<evidence type="ECO:0000313" key="2">
    <source>
        <dbReference type="EMBL" id="XCJ17055.1"/>
    </source>
</evidence>
<feature type="domain" description="DUF218" evidence="1">
    <location>
        <begin position="24"/>
        <end position="135"/>
    </location>
</feature>
<dbReference type="PANTHER" id="PTHR30336">
    <property type="entry name" value="INNER MEMBRANE PROTEIN, PROBABLE PERMEASE"/>
    <property type="match status" value="1"/>
</dbReference>